<keyword evidence="1" id="KW-1185">Reference proteome</keyword>
<dbReference type="WBParaSite" id="jg16812">
    <property type="protein sequence ID" value="jg16812"/>
    <property type="gene ID" value="jg16812"/>
</dbReference>
<accession>A0A915D7B8</accession>
<name>A0A915D7B8_9BILA</name>
<dbReference type="AlphaFoldDB" id="A0A915D7B8"/>
<protein>
    <submittedName>
        <fullName evidence="2">Uncharacterized protein</fullName>
    </submittedName>
</protein>
<reference evidence="2" key="1">
    <citation type="submission" date="2022-11" db="UniProtKB">
        <authorList>
            <consortium name="WormBaseParasite"/>
        </authorList>
    </citation>
    <scope>IDENTIFICATION</scope>
</reference>
<proteinExistence type="predicted"/>
<sequence length="243" mass="26526">MSSKKKKVVSQCNSCGCFFLAKDFQEHTAGPNNLASTPRTTGANAHNPRTVLKSAAAQPSKLASPASNVVKSGCKKTSFSDSCVQIIEPKHGMMAVEQTIDKRASFLPTEILGWQKYHAALVNPESLRQLECAPRSVAIIEVCDSTSSKSEPAVESSSSESILVSSQTRLCTLWPCSEVPHLRISLPTNGVDRSRIPGRSILLWQESIENSIEKLRLGSTLPQIYHVSVDANFIVCWEAEDLR</sequence>
<evidence type="ECO:0000313" key="2">
    <source>
        <dbReference type="WBParaSite" id="jg16812"/>
    </source>
</evidence>
<evidence type="ECO:0000313" key="1">
    <source>
        <dbReference type="Proteomes" id="UP000887574"/>
    </source>
</evidence>
<dbReference type="Proteomes" id="UP000887574">
    <property type="component" value="Unplaced"/>
</dbReference>
<organism evidence="1 2">
    <name type="scientific">Ditylenchus dipsaci</name>
    <dbReference type="NCBI Taxonomy" id="166011"/>
    <lineage>
        <taxon>Eukaryota</taxon>
        <taxon>Metazoa</taxon>
        <taxon>Ecdysozoa</taxon>
        <taxon>Nematoda</taxon>
        <taxon>Chromadorea</taxon>
        <taxon>Rhabditida</taxon>
        <taxon>Tylenchina</taxon>
        <taxon>Tylenchomorpha</taxon>
        <taxon>Sphaerularioidea</taxon>
        <taxon>Anguinidae</taxon>
        <taxon>Anguininae</taxon>
        <taxon>Ditylenchus</taxon>
    </lineage>
</organism>